<gene>
    <name evidence="3" type="ORF">BP6252_02909</name>
</gene>
<evidence type="ECO:0000256" key="1">
    <source>
        <dbReference type="SAM" id="Phobius"/>
    </source>
</evidence>
<reference evidence="3 4" key="1">
    <citation type="journal article" date="2018" name="IMA Fungus">
        <title>IMA Genome-F 9: Draft genome sequence of Annulohypoxylon stygium, Aspergillus mulundensis, Berkeleyomyces basicola (syn. Thielaviopsis basicola), Ceratocystis smalleyi, two Cercospora beticola strains, Coleophoma cylindrospora, Fusarium fracticaudum, Phialophora cf. hyalina, and Morchella septimelata.</title>
        <authorList>
            <person name="Wingfield B.D."/>
            <person name="Bills G.F."/>
            <person name="Dong Y."/>
            <person name="Huang W."/>
            <person name="Nel W.J."/>
            <person name="Swalarsk-Parry B.S."/>
            <person name="Vaghefi N."/>
            <person name="Wilken P.M."/>
            <person name="An Z."/>
            <person name="de Beer Z.W."/>
            <person name="De Vos L."/>
            <person name="Chen L."/>
            <person name="Duong T.A."/>
            <person name="Gao Y."/>
            <person name="Hammerbacher A."/>
            <person name="Kikkert J.R."/>
            <person name="Li Y."/>
            <person name="Li H."/>
            <person name="Li K."/>
            <person name="Li Q."/>
            <person name="Liu X."/>
            <person name="Ma X."/>
            <person name="Naidoo K."/>
            <person name="Pethybridge S.J."/>
            <person name="Sun J."/>
            <person name="Steenkamp E.T."/>
            <person name="van der Nest M.A."/>
            <person name="van Wyk S."/>
            <person name="Wingfield M.J."/>
            <person name="Xiong C."/>
            <person name="Yue Q."/>
            <person name="Zhang X."/>
        </authorList>
    </citation>
    <scope>NUCLEOTIDE SEQUENCE [LARGE SCALE GENOMIC DNA]</scope>
    <source>
        <strain evidence="3 4">BP6252</strain>
    </source>
</reference>
<dbReference type="AlphaFoldDB" id="A0A3D8SG42"/>
<feature type="transmembrane region" description="Helical" evidence="1">
    <location>
        <begin position="434"/>
        <end position="460"/>
    </location>
</feature>
<dbReference type="Pfam" id="PF01757">
    <property type="entry name" value="Acyl_transf_3"/>
    <property type="match status" value="1"/>
</dbReference>
<proteinExistence type="predicted"/>
<dbReference type="PANTHER" id="PTHR23028">
    <property type="entry name" value="ACETYLTRANSFERASE"/>
    <property type="match status" value="1"/>
</dbReference>
<dbReference type="STRING" id="1849047.A0A3D8SG42"/>
<dbReference type="EMBL" id="PDLM01000002">
    <property type="protein sequence ID" value="RDW85319.1"/>
    <property type="molecule type" value="Genomic_DNA"/>
</dbReference>
<keyword evidence="4" id="KW-1185">Reference proteome</keyword>
<keyword evidence="1" id="KW-0812">Transmembrane</keyword>
<name>A0A3D8SG42_9HELO</name>
<feature type="transmembrane region" description="Helical" evidence="1">
    <location>
        <begin position="100"/>
        <end position="122"/>
    </location>
</feature>
<keyword evidence="1" id="KW-0472">Membrane</keyword>
<feature type="domain" description="Acyltransferase 3" evidence="2">
    <location>
        <begin position="57"/>
        <end position="455"/>
    </location>
</feature>
<dbReference type="GO" id="GO:0016747">
    <property type="term" value="F:acyltransferase activity, transferring groups other than amino-acyl groups"/>
    <property type="evidence" value="ECO:0007669"/>
    <property type="project" value="InterPro"/>
</dbReference>
<feature type="transmembrane region" description="Helical" evidence="1">
    <location>
        <begin position="61"/>
        <end position="80"/>
    </location>
</feature>
<protein>
    <recommendedName>
        <fullName evidence="2">Acyltransferase 3 domain-containing protein</fullName>
    </recommendedName>
</protein>
<keyword evidence="1" id="KW-1133">Transmembrane helix</keyword>
<feature type="transmembrane region" description="Helical" evidence="1">
    <location>
        <begin position="323"/>
        <end position="340"/>
    </location>
</feature>
<dbReference type="PANTHER" id="PTHR23028:SF134">
    <property type="entry name" value="PUTATIVE (AFU_ORTHOLOGUE AFUA_4G08520)-RELATED"/>
    <property type="match status" value="1"/>
</dbReference>
<dbReference type="OrthoDB" id="5819582at2759"/>
<dbReference type="InterPro" id="IPR002656">
    <property type="entry name" value="Acyl_transf_3_dom"/>
</dbReference>
<organism evidence="3 4">
    <name type="scientific">Coleophoma cylindrospora</name>
    <dbReference type="NCBI Taxonomy" id="1849047"/>
    <lineage>
        <taxon>Eukaryota</taxon>
        <taxon>Fungi</taxon>
        <taxon>Dikarya</taxon>
        <taxon>Ascomycota</taxon>
        <taxon>Pezizomycotina</taxon>
        <taxon>Leotiomycetes</taxon>
        <taxon>Helotiales</taxon>
        <taxon>Dermateaceae</taxon>
        <taxon>Coleophoma</taxon>
    </lineage>
</organism>
<dbReference type="Proteomes" id="UP000256645">
    <property type="component" value="Unassembled WGS sequence"/>
</dbReference>
<feature type="transmembrane region" description="Helical" evidence="1">
    <location>
        <begin position="150"/>
        <end position="171"/>
    </location>
</feature>
<feature type="transmembrane region" description="Helical" evidence="1">
    <location>
        <begin position="403"/>
        <end position="422"/>
    </location>
</feature>
<accession>A0A3D8SG42</accession>
<feature type="transmembrane region" description="Helical" evidence="1">
    <location>
        <begin position="20"/>
        <end position="40"/>
    </location>
</feature>
<evidence type="ECO:0000259" key="2">
    <source>
        <dbReference type="Pfam" id="PF01757"/>
    </source>
</evidence>
<dbReference type="InterPro" id="IPR050879">
    <property type="entry name" value="Acyltransferase_3"/>
</dbReference>
<feature type="transmembrane region" description="Helical" evidence="1">
    <location>
        <begin position="367"/>
        <end position="383"/>
    </location>
</feature>
<evidence type="ECO:0000313" key="3">
    <source>
        <dbReference type="EMBL" id="RDW85319.1"/>
    </source>
</evidence>
<sequence>MHRITTQTLYSKSYSKAFRISSWISVISRMTILFIPSFIYNNFTREWSPNSKPGPTAYLDGMRGLASLFVFFCHLFYTSFKVAEGWGHDDHYEIWKLPFLRLLFAGPSMVCVFFVISGYALSLKPMKQIRSRSFEGLSNTMISFIFRRGFRLFIPPMISTFMVMVLLRLGAYEWTRSFAENKTYMKNVLEWHPPRMDTTLGQLENWGGEMYNFVHIWSWEKYGGSTGYDVHLWTIPVEYRCSMMLFLIILGTARLRTGIRFLCLGGIMLFVLRSDRWEMVLFLSGMILAELDVMRGAHIPPAMAPTTSVLPLDEISNPRPKKANSLLSFLLAILALYLMSCPDSESGQTPGWKMLALFVPEWFTEQYRFWQMIGSILFVACVARSPRWQSVFNTDIVQYFGRISYAIYLVHGPVLHTAGYAIERWAWGITGTDGWAYNTGFIVAAFFNIGLVIWAADVFWRVVDAPTVRFAKWLESNWFISD</sequence>
<evidence type="ECO:0000313" key="4">
    <source>
        <dbReference type="Proteomes" id="UP000256645"/>
    </source>
</evidence>
<comment type="caution">
    <text evidence="3">The sequence shown here is derived from an EMBL/GenBank/DDBJ whole genome shotgun (WGS) entry which is preliminary data.</text>
</comment>